<protein>
    <submittedName>
        <fullName evidence="1">Uncharacterized protein</fullName>
    </submittedName>
</protein>
<dbReference type="EMBL" id="JBJKTR010000012">
    <property type="protein sequence ID" value="KAL3352969.1"/>
    <property type="molecule type" value="Genomic_DNA"/>
</dbReference>
<sequence length="99" mass="10614">MIGTTNSLQLSTQIVRFGLVHRRRICGVVMRTTVNSSVLKVISFKDLDLSSSQKRSLTVGGGATPAGLLLIVAGLTEQRSQMMAALAIKDQFPSQVTPL</sequence>
<evidence type="ECO:0000313" key="1">
    <source>
        <dbReference type="EMBL" id="KAL3352969.1"/>
    </source>
</evidence>
<dbReference type="AlphaFoldDB" id="A0ABD2T9U6"/>
<dbReference type="Proteomes" id="UP001627284">
    <property type="component" value="Unassembled WGS sequence"/>
</dbReference>
<accession>A0ABD2T9U6</accession>
<name>A0ABD2T9U6_9SOLN</name>
<evidence type="ECO:0000313" key="2">
    <source>
        <dbReference type="Proteomes" id="UP001627284"/>
    </source>
</evidence>
<comment type="caution">
    <text evidence="1">The sequence shown here is derived from an EMBL/GenBank/DDBJ whole genome shotgun (WGS) entry which is preliminary data.</text>
</comment>
<proteinExistence type="predicted"/>
<reference evidence="1 2" key="1">
    <citation type="submission" date="2024-05" db="EMBL/GenBank/DDBJ databases">
        <title>De novo assembly of an allotetraploid wild potato.</title>
        <authorList>
            <person name="Hosaka A.J."/>
        </authorList>
    </citation>
    <scope>NUCLEOTIDE SEQUENCE [LARGE SCALE GENOMIC DNA]</scope>
    <source>
        <tissue evidence="1">Young leaves</tissue>
    </source>
</reference>
<organism evidence="1 2">
    <name type="scientific">Solanum stoloniferum</name>
    <dbReference type="NCBI Taxonomy" id="62892"/>
    <lineage>
        <taxon>Eukaryota</taxon>
        <taxon>Viridiplantae</taxon>
        <taxon>Streptophyta</taxon>
        <taxon>Embryophyta</taxon>
        <taxon>Tracheophyta</taxon>
        <taxon>Spermatophyta</taxon>
        <taxon>Magnoliopsida</taxon>
        <taxon>eudicotyledons</taxon>
        <taxon>Gunneridae</taxon>
        <taxon>Pentapetalae</taxon>
        <taxon>asterids</taxon>
        <taxon>lamiids</taxon>
        <taxon>Solanales</taxon>
        <taxon>Solanaceae</taxon>
        <taxon>Solanoideae</taxon>
        <taxon>Solaneae</taxon>
        <taxon>Solanum</taxon>
    </lineage>
</organism>
<keyword evidence="2" id="KW-1185">Reference proteome</keyword>
<gene>
    <name evidence="1" type="ORF">AABB24_020779</name>
</gene>